<evidence type="ECO:0000256" key="1">
    <source>
        <dbReference type="ARBA" id="ARBA00005417"/>
    </source>
</evidence>
<gene>
    <name evidence="6" type="primary">gsiA_11</name>
    <name evidence="6" type="ORF">ERS852471_03035</name>
</gene>
<dbReference type="InterPro" id="IPR017871">
    <property type="entry name" value="ABC_transporter-like_CS"/>
</dbReference>
<evidence type="ECO:0000259" key="5">
    <source>
        <dbReference type="PROSITE" id="PS50893"/>
    </source>
</evidence>
<dbReference type="AlphaFoldDB" id="A0A174KQN2"/>
<dbReference type="InterPro" id="IPR050319">
    <property type="entry name" value="ABC_transp_ATP-bind"/>
</dbReference>
<evidence type="ECO:0000256" key="4">
    <source>
        <dbReference type="ARBA" id="ARBA00022840"/>
    </source>
</evidence>
<feature type="domain" description="ABC transporter" evidence="5">
    <location>
        <begin position="3"/>
        <end position="209"/>
    </location>
</feature>
<dbReference type="SMART" id="SM00382">
    <property type="entry name" value="AAA"/>
    <property type="match status" value="1"/>
</dbReference>
<evidence type="ECO:0000313" key="7">
    <source>
        <dbReference type="Proteomes" id="UP000095594"/>
    </source>
</evidence>
<proteinExistence type="inferred from homology"/>
<name>A0A174KQN2_9CLOT</name>
<dbReference type="InterPro" id="IPR003439">
    <property type="entry name" value="ABC_transporter-like_ATP-bd"/>
</dbReference>
<dbReference type="InterPro" id="IPR003593">
    <property type="entry name" value="AAA+_ATPase"/>
</dbReference>
<sequence length="209" mass="24067">MLLEVKNVSYRYNKSSPWILEDVSFTIDSKERVALVGPSGYGKSTLAKIISGYIKPEKGEILWDGKPLPKNVYCPIQMIYQHPEKSVNPRWKMAKILNEAWEVDNNILQEMGIEKSWFNRWPNELSGGELQRFCIARVLGPETKFLVCDEISTMLDVITQAQIWNFLLKTSQENELGMLVVTHNIELANRVCDRIIELPKLNKKEEIAV</sequence>
<dbReference type="PANTHER" id="PTHR43776:SF7">
    <property type="entry name" value="D,D-DIPEPTIDE TRANSPORT ATP-BINDING PROTEIN DDPF-RELATED"/>
    <property type="match status" value="1"/>
</dbReference>
<comment type="similarity">
    <text evidence="1">Belongs to the ABC transporter superfamily.</text>
</comment>
<accession>A0A174KQN2</accession>
<protein>
    <submittedName>
        <fullName evidence="6">ABC transporter</fullName>
        <ecNumber evidence="6">3.6.3.-</ecNumber>
    </submittedName>
</protein>
<dbReference type="InterPro" id="IPR027417">
    <property type="entry name" value="P-loop_NTPase"/>
</dbReference>
<dbReference type="GO" id="GO:0005524">
    <property type="term" value="F:ATP binding"/>
    <property type="evidence" value="ECO:0007669"/>
    <property type="project" value="UniProtKB-KW"/>
</dbReference>
<dbReference type="GO" id="GO:0016887">
    <property type="term" value="F:ATP hydrolysis activity"/>
    <property type="evidence" value="ECO:0007669"/>
    <property type="project" value="InterPro"/>
</dbReference>
<dbReference type="RefSeq" id="WP_055268015.1">
    <property type="nucleotide sequence ID" value="NZ_CABIXQ010000027.1"/>
</dbReference>
<dbReference type="SUPFAM" id="SSF52540">
    <property type="entry name" value="P-loop containing nucleoside triphosphate hydrolases"/>
    <property type="match status" value="1"/>
</dbReference>
<organism evidence="6 7">
    <name type="scientific">Clostridium disporicum</name>
    <dbReference type="NCBI Taxonomy" id="84024"/>
    <lineage>
        <taxon>Bacteria</taxon>
        <taxon>Bacillati</taxon>
        <taxon>Bacillota</taxon>
        <taxon>Clostridia</taxon>
        <taxon>Eubacteriales</taxon>
        <taxon>Clostridiaceae</taxon>
        <taxon>Clostridium</taxon>
    </lineage>
</organism>
<dbReference type="PROSITE" id="PS00211">
    <property type="entry name" value="ABC_TRANSPORTER_1"/>
    <property type="match status" value="1"/>
</dbReference>
<keyword evidence="6" id="KW-0378">Hydrolase</keyword>
<keyword evidence="2" id="KW-0813">Transport</keyword>
<dbReference type="PROSITE" id="PS50893">
    <property type="entry name" value="ABC_TRANSPORTER_2"/>
    <property type="match status" value="1"/>
</dbReference>
<dbReference type="OrthoDB" id="9806285at2"/>
<dbReference type="EMBL" id="CYZX01000027">
    <property type="protein sequence ID" value="CUP12188.1"/>
    <property type="molecule type" value="Genomic_DNA"/>
</dbReference>
<keyword evidence="3" id="KW-0547">Nucleotide-binding</keyword>
<dbReference type="Gene3D" id="3.40.50.300">
    <property type="entry name" value="P-loop containing nucleotide triphosphate hydrolases"/>
    <property type="match status" value="1"/>
</dbReference>
<dbReference type="EC" id="3.6.3.-" evidence="6"/>
<evidence type="ECO:0000256" key="3">
    <source>
        <dbReference type="ARBA" id="ARBA00022741"/>
    </source>
</evidence>
<evidence type="ECO:0000313" key="6">
    <source>
        <dbReference type="EMBL" id="CUP12188.1"/>
    </source>
</evidence>
<evidence type="ECO:0000256" key="2">
    <source>
        <dbReference type="ARBA" id="ARBA00022448"/>
    </source>
</evidence>
<dbReference type="Proteomes" id="UP000095594">
    <property type="component" value="Unassembled WGS sequence"/>
</dbReference>
<dbReference type="GO" id="GO:0055085">
    <property type="term" value="P:transmembrane transport"/>
    <property type="evidence" value="ECO:0007669"/>
    <property type="project" value="UniProtKB-ARBA"/>
</dbReference>
<keyword evidence="4" id="KW-0067">ATP-binding</keyword>
<reference evidence="6 7" key="1">
    <citation type="submission" date="2015-09" db="EMBL/GenBank/DDBJ databases">
        <authorList>
            <consortium name="Pathogen Informatics"/>
        </authorList>
    </citation>
    <scope>NUCLEOTIDE SEQUENCE [LARGE SCALE GENOMIC DNA]</scope>
    <source>
        <strain evidence="6 7">2789STDY5834856</strain>
    </source>
</reference>
<dbReference type="PANTHER" id="PTHR43776">
    <property type="entry name" value="TRANSPORT ATP-BINDING PROTEIN"/>
    <property type="match status" value="1"/>
</dbReference>
<dbReference type="Pfam" id="PF00005">
    <property type="entry name" value="ABC_tran"/>
    <property type="match status" value="1"/>
</dbReference>